<dbReference type="InterPro" id="IPR050904">
    <property type="entry name" value="Adhesion/Biosynth-related"/>
</dbReference>
<feature type="signal peptide" evidence="1">
    <location>
        <begin position="1"/>
        <end position="21"/>
    </location>
</feature>
<evidence type="ECO:0000259" key="2">
    <source>
        <dbReference type="PROSITE" id="PS50213"/>
    </source>
</evidence>
<dbReference type="SUPFAM" id="SSF82153">
    <property type="entry name" value="FAS1 domain"/>
    <property type="match status" value="1"/>
</dbReference>
<dbReference type="InterPro" id="IPR036378">
    <property type="entry name" value="FAS1_dom_sf"/>
</dbReference>
<gene>
    <name evidence="3" type="ORF">g.1506</name>
</gene>
<dbReference type="AlphaFoldDB" id="A0A1D2A5Z1"/>
<dbReference type="EMBL" id="GDKF01004028">
    <property type="protein sequence ID" value="JAT74594.1"/>
    <property type="molecule type" value="Transcribed_RNA"/>
</dbReference>
<evidence type="ECO:0000256" key="1">
    <source>
        <dbReference type="SAM" id="SignalP"/>
    </source>
</evidence>
<keyword evidence="1" id="KW-0732">Signal</keyword>
<dbReference type="Gene3D" id="2.30.180.10">
    <property type="entry name" value="FAS1 domain"/>
    <property type="match status" value="1"/>
</dbReference>
<feature type="domain" description="FAS1" evidence="2">
    <location>
        <begin position="23"/>
        <end position="178"/>
    </location>
</feature>
<accession>A0A1D2A5Z1</accession>
<proteinExistence type="predicted"/>
<dbReference type="InterPro" id="IPR000782">
    <property type="entry name" value="FAS1_domain"/>
</dbReference>
<name>A0A1D2A5Z1_AUXPR</name>
<sequence length="183" mass="19586">MKSASVVALVAAVLLVGSATAQTSPTLAFAETVPELSNFTAALEFSRLYEVLDGPDGPYTIFAPTNEGFVTSLTPFESTVEDFLTGGSDEAAHTGDHLKYHVVRGTVRAADLSPGLVLNSIMDNGAAFTIQESRYNAGQFYAVGNNTYYERGNRGKILEADIAVPGSENIVHIINQFLFTEDE</sequence>
<dbReference type="SMART" id="SM00554">
    <property type="entry name" value="FAS1"/>
    <property type="match status" value="1"/>
</dbReference>
<evidence type="ECO:0000313" key="3">
    <source>
        <dbReference type="EMBL" id="JAT74594.1"/>
    </source>
</evidence>
<organism evidence="3">
    <name type="scientific">Auxenochlorella protothecoides</name>
    <name type="common">Green microalga</name>
    <name type="synonym">Chlorella protothecoides</name>
    <dbReference type="NCBI Taxonomy" id="3075"/>
    <lineage>
        <taxon>Eukaryota</taxon>
        <taxon>Viridiplantae</taxon>
        <taxon>Chlorophyta</taxon>
        <taxon>core chlorophytes</taxon>
        <taxon>Trebouxiophyceae</taxon>
        <taxon>Chlorellales</taxon>
        <taxon>Chlorellaceae</taxon>
        <taxon>Auxenochlorella</taxon>
    </lineage>
</organism>
<dbReference type="PANTHER" id="PTHR10900:SF77">
    <property type="entry name" value="FI19380P1"/>
    <property type="match status" value="1"/>
</dbReference>
<dbReference type="Pfam" id="PF02469">
    <property type="entry name" value="Fasciclin"/>
    <property type="match status" value="1"/>
</dbReference>
<dbReference type="PROSITE" id="PS50213">
    <property type="entry name" value="FAS1"/>
    <property type="match status" value="1"/>
</dbReference>
<protein>
    <recommendedName>
        <fullName evidence="2">FAS1 domain-containing protein</fullName>
    </recommendedName>
</protein>
<feature type="chain" id="PRO_5008901395" description="FAS1 domain-containing protein" evidence="1">
    <location>
        <begin position="22"/>
        <end position="183"/>
    </location>
</feature>
<dbReference type="PANTHER" id="PTHR10900">
    <property type="entry name" value="PERIOSTIN-RELATED"/>
    <property type="match status" value="1"/>
</dbReference>
<reference evidence="3" key="1">
    <citation type="submission" date="2015-08" db="EMBL/GenBank/DDBJ databases">
        <authorList>
            <person name="Babu N.S."/>
            <person name="Beckwith C.J."/>
            <person name="Beseler K.G."/>
            <person name="Brison A."/>
            <person name="Carone J.V."/>
            <person name="Caskin T.P."/>
            <person name="Diamond M."/>
            <person name="Durham M.E."/>
            <person name="Foxe J.M."/>
            <person name="Go M."/>
            <person name="Henderson B.A."/>
            <person name="Jones I.B."/>
            <person name="McGettigan J.A."/>
            <person name="Micheletti S.J."/>
            <person name="Nasrallah M.E."/>
            <person name="Ortiz D."/>
            <person name="Piller C.R."/>
            <person name="Privatt S.R."/>
            <person name="Schneider S.L."/>
            <person name="Sharp S."/>
            <person name="Smith T.C."/>
            <person name="Stanton J.D."/>
            <person name="Ullery H.E."/>
            <person name="Wilson R.J."/>
            <person name="Serrano M.G."/>
            <person name="Buck G."/>
            <person name="Lee V."/>
            <person name="Wang Y."/>
            <person name="Carvalho R."/>
            <person name="Voegtly L."/>
            <person name="Shi R."/>
            <person name="Duckworth R."/>
            <person name="Johnson A."/>
            <person name="Loviza R."/>
            <person name="Walstead R."/>
            <person name="Shah Z."/>
            <person name="Kiflezghi M."/>
            <person name="Wade K."/>
            <person name="Ball S.L."/>
            <person name="Bradley K.W."/>
            <person name="Asai D.J."/>
            <person name="Bowman C.A."/>
            <person name="Russell D.A."/>
            <person name="Pope W.H."/>
            <person name="Jacobs-Sera D."/>
            <person name="Hendrix R.W."/>
            <person name="Hatfull G.F."/>
        </authorList>
    </citation>
    <scope>NUCLEOTIDE SEQUENCE</scope>
</reference>